<dbReference type="PANTHER" id="PTHR30097">
    <property type="entry name" value="CATION EFFLUX SYSTEM PROTEIN CUSB"/>
    <property type="match status" value="1"/>
</dbReference>
<evidence type="ECO:0000259" key="4">
    <source>
        <dbReference type="Pfam" id="PF25954"/>
    </source>
</evidence>
<dbReference type="InterPro" id="IPR058792">
    <property type="entry name" value="Beta-barrel_RND_2"/>
</dbReference>
<organism evidence="7 8">
    <name type="scientific">Glycocaulis abyssi</name>
    <dbReference type="NCBI Taxonomy" id="1433403"/>
    <lineage>
        <taxon>Bacteria</taxon>
        <taxon>Pseudomonadati</taxon>
        <taxon>Pseudomonadota</taxon>
        <taxon>Alphaproteobacteria</taxon>
        <taxon>Maricaulales</taxon>
        <taxon>Maricaulaceae</taxon>
        <taxon>Glycocaulis</taxon>
    </lineage>
</organism>
<dbReference type="SUPFAM" id="SSF111369">
    <property type="entry name" value="HlyD-like secretion proteins"/>
    <property type="match status" value="1"/>
</dbReference>
<feature type="domain" description="CzcB-like barrel-sandwich hybrid" evidence="5">
    <location>
        <begin position="78"/>
        <end position="222"/>
    </location>
</feature>
<dbReference type="NCBIfam" id="TIGR01730">
    <property type="entry name" value="RND_mfp"/>
    <property type="match status" value="1"/>
</dbReference>
<evidence type="ECO:0000256" key="1">
    <source>
        <dbReference type="ARBA" id="ARBA00009477"/>
    </source>
</evidence>
<evidence type="ECO:0000256" key="3">
    <source>
        <dbReference type="SAM" id="SignalP"/>
    </source>
</evidence>
<feature type="chain" id="PRO_5047185610" evidence="3">
    <location>
        <begin position="22"/>
        <end position="381"/>
    </location>
</feature>
<dbReference type="InterPro" id="IPR006143">
    <property type="entry name" value="RND_pump_MFP"/>
</dbReference>
<dbReference type="Gene3D" id="2.40.30.170">
    <property type="match status" value="1"/>
</dbReference>
<dbReference type="Pfam" id="PF25975">
    <property type="entry name" value="CzcB_C"/>
    <property type="match status" value="1"/>
</dbReference>
<keyword evidence="8" id="KW-1185">Reference proteome</keyword>
<reference evidence="8" key="1">
    <citation type="journal article" date="2019" name="Int. J. Syst. Evol. Microbiol.">
        <title>The Global Catalogue of Microorganisms (GCM) 10K type strain sequencing project: providing services to taxonomists for standard genome sequencing and annotation.</title>
        <authorList>
            <consortium name="The Broad Institute Genomics Platform"/>
            <consortium name="The Broad Institute Genome Sequencing Center for Infectious Disease"/>
            <person name="Wu L."/>
            <person name="Ma J."/>
        </authorList>
    </citation>
    <scope>NUCLEOTIDE SEQUENCE [LARGE SCALE GENOMIC DNA]</scope>
    <source>
        <strain evidence="8">CCUG 62981</strain>
    </source>
</reference>
<feature type="domain" description="CusB-like beta-barrel" evidence="4">
    <location>
        <begin position="226"/>
        <end position="300"/>
    </location>
</feature>
<evidence type="ECO:0000313" key="8">
    <source>
        <dbReference type="Proteomes" id="UP001596024"/>
    </source>
</evidence>
<dbReference type="InterPro" id="IPR058647">
    <property type="entry name" value="BSH_CzcB-like"/>
</dbReference>
<evidence type="ECO:0000259" key="6">
    <source>
        <dbReference type="Pfam" id="PF25975"/>
    </source>
</evidence>
<dbReference type="RefSeq" id="WP_144253279.1">
    <property type="nucleotide sequence ID" value="NZ_CP163422.1"/>
</dbReference>
<dbReference type="Proteomes" id="UP001596024">
    <property type="component" value="Unassembled WGS sequence"/>
</dbReference>
<protein>
    <submittedName>
        <fullName evidence="7">Efflux RND transporter periplasmic adaptor subunit</fullName>
    </submittedName>
</protein>
<proteinExistence type="inferred from homology"/>
<gene>
    <name evidence="7" type="ORF">ACFPB0_12455</name>
</gene>
<accession>A0ABV9NEH5</accession>
<dbReference type="Gene3D" id="2.40.420.20">
    <property type="match status" value="1"/>
</dbReference>
<evidence type="ECO:0000313" key="7">
    <source>
        <dbReference type="EMBL" id="MFC4726105.1"/>
    </source>
</evidence>
<comment type="similarity">
    <text evidence="1">Belongs to the membrane fusion protein (MFP) (TC 8.A.1) family.</text>
</comment>
<evidence type="ECO:0000256" key="2">
    <source>
        <dbReference type="ARBA" id="ARBA00022448"/>
    </source>
</evidence>
<sequence>MSARILVATPLLAMALLSACAPGGADHDDDHGHEHDHDHVEMDAQAARDAGIQTVQASLSSPAEVIDLPAEIRFDQDRVALVAPRVSGVVRALNASEGDRVEAGAVLAVLDSRELAALAGERRSAEAALALAETAFARERRLLEQGIASQAEHDAAREAEQAASARLRSADAGLRAAGADGPDSERGVNRLTAPISGTVMRRELALGQSVDVGAGPAFMIADENALWADIAVYPGQLAHVRSGARVTLLQDDGAALAVTRIGFIAPQLSETSRTAIARAPLDNADGRLRAGQFLTARVETDPVEEGLFVPARAVQPYEGGWAVFTPDDHGFDARMVVTGRRVGEHLEIVSGLQPGEAFVTEGAFTLRAELEKSGFDDGHAH</sequence>
<keyword evidence="2" id="KW-0813">Transport</keyword>
<evidence type="ECO:0000259" key="5">
    <source>
        <dbReference type="Pfam" id="PF25973"/>
    </source>
</evidence>
<feature type="signal peptide" evidence="3">
    <location>
        <begin position="1"/>
        <end position="21"/>
    </location>
</feature>
<dbReference type="Gene3D" id="1.10.287.470">
    <property type="entry name" value="Helix hairpin bin"/>
    <property type="match status" value="1"/>
</dbReference>
<name>A0ABV9NEH5_9PROT</name>
<dbReference type="InterPro" id="IPR058649">
    <property type="entry name" value="CzcB_C"/>
</dbReference>
<dbReference type="PANTHER" id="PTHR30097:SF4">
    <property type="entry name" value="SLR6042 PROTEIN"/>
    <property type="match status" value="1"/>
</dbReference>
<dbReference type="Gene3D" id="2.40.50.100">
    <property type="match status" value="1"/>
</dbReference>
<comment type="caution">
    <text evidence="7">The sequence shown here is derived from an EMBL/GenBank/DDBJ whole genome shotgun (WGS) entry which is preliminary data.</text>
</comment>
<dbReference type="Pfam" id="PF25954">
    <property type="entry name" value="Beta-barrel_RND_2"/>
    <property type="match status" value="1"/>
</dbReference>
<dbReference type="InterPro" id="IPR051909">
    <property type="entry name" value="MFP_Cation_Efflux"/>
</dbReference>
<keyword evidence="3" id="KW-0732">Signal</keyword>
<feature type="domain" description="CzcB-like C-terminal circularly permuted SH3-like" evidence="6">
    <location>
        <begin position="308"/>
        <end position="367"/>
    </location>
</feature>
<dbReference type="EMBL" id="JBHSGQ010000007">
    <property type="protein sequence ID" value="MFC4726105.1"/>
    <property type="molecule type" value="Genomic_DNA"/>
</dbReference>
<dbReference type="PROSITE" id="PS51257">
    <property type="entry name" value="PROKAR_LIPOPROTEIN"/>
    <property type="match status" value="1"/>
</dbReference>
<dbReference type="Pfam" id="PF25973">
    <property type="entry name" value="BSH_CzcB"/>
    <property type="match status" value="1"/>
</dbReference>